<reference evidence="1 2" key="1">
    <citation type="submission" date="2020-08" db="EMBL/GenBank/DDBJ databases">
        <title>Genomic Encyclopedia of Type Strains, Phase IV (KMG-IV): sequencing the most valuable type-strain genomes for metagenomic binning, comparative biology and taxonomic classification.</title>
        <authorList>
            <person name="Goeker M."/>
        </authorList>
    </citation>
    <scope>NUCLEOTIDE SEQUENCE [LARGE SCALE GENOMIC DNA]</scope>
    <source>
        <strain evidence="1 2">DSM 40141</strain>
    </source>
</reference>
<evidence type="ECO:0000313" key="1">
    <source>
        <dbReference type="EMBL" id="MBB6434478.1"/>
    </source>
</evidence>
<dbReference type="EMBL" id="JACHEM010000002">
    <property type="protein sequence ID" value="MBB6434478.1"/>
    <property type="molecule type" value="Genomic_DNA"/>
</dbReference>
<accession>A0A7X0HBA9</accession>
<gene>
    <name evidence="1" type="ORF">HNQ79_000926</name>
</gene>
<protein>
    <submittedName>
        <fullName evidence="1">Uncharacterized protein</fullName>
    </submittedName>
</protein>
<dbReference type="Proteomes" id="UP000540423">
    <property type="component" value="Unassembled WGS sequence"/>
</dbReference>
<comment type="caution">
    <text evidence="1">The sequence shown here is derived from an EMBL/GenBank/DDBJ whole genome shotgun (WGS) entry which is preliminary data.</text>
</comment>
<proteinExistence type="predicted"/>
<name>A0A7X0HBA9_9ACTN</name>
<keyword evidence="2" id="KW-1185">Reference proteome</keyword>
<organism evidence="1 2">
    <name type="scientific">Streptomyces candidus</name>
    <dbReference type="NCBI Taxonomy" id="67283"/>
    <lineage>
        <taxon>Bacteria</taxon>
        <taxon>Bacillati</taxon>
        <taxon>Actinomycetota</taxon>
        <taxon>Actinomycetes</taxon>
        <taxon>Kitasatosporales</taxon>
        <taxon>Streptomycetaceae</taxon>
        <taxon>Streptomyces</taxon>
    </lineage>
</organism>
<sequence>MCVTSDRDGRHPTAPERVGCVDGGKAVVTHPYPDEEWARPCPFA</sequence>
<evidence type="ECO:0000313" key="2">
    <source>
        <dbReference type="Proteomes" id="UP000540423"/>
    </source>
</evidence>
<dbReference type="AlphaFoldDB" id="A0A7X0HBA9"/>